<evidence type="ECO:0000313" key="12">
    <source>
        <dbReference type="EMBL" id="CAL1694278.1"/>
    </source>
</evidence>
<dbReference type="Proteomes" id="UP001497453">
    <property type="component" value="Chromosome 1"/>
</dbReference>
<evidence type="ECO:0000256" key="7">
    <source>
        <dbReference type="ARBA" id="ARBA00023121"/>
    </source>
</evidence>
<keyword evidence="5 10" id="KW-1133">Transmembrane helix</keyword>
<accession>A0ABP1CF77</accession>
<feature type="region of interest" description="Disordered" evidence="9">
    <location>
        <begin position="47"/>
        <end position="80"/>
    </location>
</feature>
<keyword evidence="3 10" id="KW-0812">Transmembrane</keyword>
<feature type="region of interest" description="Disordered" evidence="9">
    <location>
        <begin position="595"/>
        <end position="1103"/>
    </location>
</feature>
<evidence type="ECO:0000256" key="5">
    <source>
        <dbReference type="ARBA" id="ARBA00022989"/>
    </source>
</evidence>
<sequence length="1153" mass="126084">MCFKALIYAYVLGGITLIPLVILGIIFYTLYTAVPIGDLDVSKARRGELERQSQEEDQSSQGTPLTSNATPDTNDLPKPRKGWLTVRRTFEEVPTDASYVGLVRGFLDARSKDPKRSRPKGMWYVVLKGKILYLYEDETMTECEAAIELGGHDVVIYPEGLPDGELFAKRNAICLKPKIPPPDNEMPSVTREMKFTEDEELTVDESGSEKHKAKERVRLEELEAEREEAREQALEISTPWFIFVRSNVEMEDWYHTLVHASDHPANIPTLAPLSPVFQPADMNHLVNTLDEQPDVIPMRWLNAILGRLFFSFYRTQTLESYIIGRLMKKLSKIKRPGFLTHIVVREVSVGDKAPTLSKPMLKELTKEGDASMEVHLHYKGEIRITVEAIATINLGARFKTYAVKLVLAAVLRELEGNLLVKVKRPPSNRLWYAFTTMPRMVLDVEPVVSDRQITWSMILSTIESRLKEVVSNKSFPLHHVSQLIELMQIQESVVLPNMDDIAFFESLQYSRRGGIYAEASRSEKAPSLFPEPHEEERVPASEPLTESTTPLRSPSPEPKLPLHRSHSAEEAQSESLKIVEPASLPRPVTFNATGIAMKNSSSSSSSTSTKRRSWLTAVREPSSDDPFSDTYEEPHSRGRQNGVDNTHRTPSLHDRNGAGPSASQPHNQEGESISQLKPIPIRRTSSRRSQSSSTHGAASEPSSVEDASTHMNSDSLLSAFHSRSPSGSAPKKEGPLGSSTFFQTLKSRDKQAISNTAKEAMRKWGVNWGGLKKDNAPTITSSGDEGQEAEHRHADEPGAQKHRPSYAEVRAAVEQRKERERTHGDHFGPSDSEATLQGVHTRSRPGSSGVSSDGHRSPSPTYLSGASLSPSTSPRPPVEDVHADTSLPISPRPRTTSRLSNTRPEGDSGTTGSLPDEVEHPSDIPIHTRPPQPKTMTIPGIHASHRGEVMSMGYAPPPVPSEPKKAPAIQSVYRLWKNNTAPGQQGPQSPPQVQTGFAGNDQDALPAPSTSSGPSSQPEVAPRPIPPPLPPRSNTAHALQTKAESSRAVESEPGTSPASAALQSIVSKDRNKRESIGPMTSSSIPPSPGRREEATDHVVSSSIDGVSTAASTFIPGSTPTASASTPALSTVEAGANVSPKPPALPPRRVQASA</sequence>
<feature type="compositionally biased region" description="Pro residues" evidence="9">
    <location>
        <begin position="1021"/>
        <end position="1031"/>
    </location>
</feature>
<evidence type="ECO:0000256" key="9">
    <source>
        <dbReference type="SAM" id="MobiDB-lite"/>
    </source>
</evidence>
<feature type="compositionally biased region" description="Polar residues" evidence="9">
    <location>
        <begin position="832"/>
        <end position="851"/>
    </location>
</feature>
<dbReference type="SUPFAM" id="SSF50729">
    <property type="entry name" value="PH domain-like"/>
    <property type="match status" value="1"/>
</dbReference>
<keyword evidence="8 10" id="KW-0472">Membrane</keyword>
<evidence type="ECO:0000259" key="11">
    <source>
        <dbReference type="PROSITE" id="PS51847"/>
    </source>
</evidence>
<evidence type="ECO:0000256" key="2">
    <source>
        <dbReference type="ARBA" id="ARBA00022448"/>
    </source>
</evidence>
<evidence type="ECO:0000256" key="3">
    <source>
        <dbReference type="ARBA" id="ARBA00022692"/>
    </source>
</evidence>
<keyword evidence="7" id="KW-0446">Lipid-binding</keyword>
<protein>
    <recommendedName>
        <fullName evidence="11">SMP-LTD domain-containing protein</fullName>
    </recommendedName>
</protein>
<evidence type="ECO:0000256" key="8">
    <source>
        <dbReference type="ARBA" id="ARBA00023136"/>
    </source>
</evidence>
<feature type="compositionally biased region" description="Polar residues" evidence="9">
    <location>
        <begin position="661"/>
        <end position="675"/>
    </location>
</feature>
<name>A0ABP1CF77_9APHY</name>
<dbReference type="EMBL" id="OZ037944">
    <property type="protein sequence ID" value="CAL1694278.1"/>
    <property type="molecule type" value="Genomic_DNA"/>
</dbReference>
<feature type="compositionally biased region" description="Polar residues" evidence="9">
    <location>
        <begin position="700"/>
        <end position="727"/>
    </location>
</feature>
<keyword evidence="2" id="KW-0813">Transport</keyword>
<feature type="compositionally biased region" description="Basic and acidic residues" evidence="9">
    <location>
        <begin position="645"/>
        <end position="656"/>
    </location>
</feature>
<reference evidence="13" key="1">
    <citation type="submission" date="2024-04" db="EMBL/GenBank/DDBJ databases">
        <authorList>
            <person name="Shaw F."/>
            <person name="Minotto A."/>
        </authorList>
    </citation>
    <scope>NUCLEOTIDE SEQUENCE [LARGE SCALE GENOMIC DNA]</scope>
</reference>
<feature type="compositionally biased region" description="Polar residues" evidence="9">
    <location>
        <begin position="858"/>
        <end position="872"/>
    </location>
</feature>
<feature type="region of interest" description="Disordered" evidence="9">
    <location>
        <begin position="522"/>
        <end position="582"/>
    </location>
</feature>
<feature type="compositionally biased region" description="Basic and acidic residues" evidence="9">
    <location>
        <begin position="811"/>
        <end position="828"/>
    </location>
</feature>
<dbReference type="CDD" id="cd21675">
    <property type="entry name" value="SMP_TEX2"/>
    <property type="match status" value="1"/>
</dbReference>
<feature type="compositionally biased region" description="Polar residues" evidence="9">
    <location>
        <begin position="893"/>
        <end position="913"/>
    </location>
</feature>
<keyword evidence="13" id="KW-1185">Reference proteome</keyword>
<evidence type="ECO:0000313" key="13">
    <source>
        <dbReference type="Proteomes" id="UP001497453"/>
    </source>
</evidence>
<proteinExistence type="predicted"/>
<comment type="subcellular location">
    <subcellularLocation>
        <location evidence="1">Endoplasmic reticulum membrane</location>
    </subcellularLocation>
</comment>
<evidence type="ECO:0000256" key="6">
    <source>
        <dbReference type="ARBA" id="ARBA00023055"/>
    </source>
</evidence>
<dbReference type="InterPro" id="IPR031468">
    <property type="entry name" value="SMP_LBD"/>
</dbReference>
<evidence type="ECO:0000256" key="1">
    <source>
        <dbReference type="ARBA" id="ARBA00004586"/>
    </source>
</evidence>
<feature type="compositionally biased region" description="Polar residues" evidence="9">
    <location>
        <begin position="62"/>
        <end position="73"/>
    </location>
</feature>
<feature type="compositionally biased region" description="Polar residues" evidence="9">
    <location>
        <begin position="1008"/>
        <end position="1017"/>
    </location>
</feature>
<feature type="domain" description="SMP-LTD" evidence="11">
    <location>
        <begin position="294"/>
        <end position="504"/>
    </location>
</feature>
<dbReference type="PANTHER" id="PTHR13466">
    <property type="entry name" value="TEX2 PROTEIN-RELATED"/>
    <property type="match status" value="1"/>
</dbReference>
<feature type="transmembrane region" description="Helical" evidence="10">
    <location>
        <begin position="7"/>
        <end position="31"/>
    </location>
</feature>
<dbReference type="PANTHER" id="PTHR13466:SF19">
    <property type="entry name" value="NUCLEUS-VACUOLE JUNCTION PROTEIN 2"/>
    <property type="match status" value="1"/>
</dbReference>
<evidence type="ECO:0000256" key="4">
    <source>
        <dbReference type="ARBA" id="ARBA00022824"/>
    </source>
</evidence>
<organism evidence="12 13">
    <name type="scientific">Somion occarium</name>
    <dbReference type="NCBI Taxonomy" id="3059160"/>
    <lineage>
        <taxon>Eukaryota</taxon>
        <taxon>Fungi</taxon>
        <taxon>Dikarya</taxon>
        <taxon>Basidiomycota</taxon>
        <taxon>Agaricomycotina</taxon>
        <taxon>Agaricomycetes</taxon>
        <taxon>Polyporales</taxon>
        <taxon>Cerrenaceae</taxon>
        <taxon>Somion</taxon>
    </lineage>
</organism>
<keyword evidence="4" id="KW-0256">Endoplasmic reticulum</keyword>
<keyword evidence="6" id="KW-0445">Lipid transport</keyword>
<feature type="compositionally biased region" description="Polar residues" evidence="9">
    <location>
        <begin position="1053"/>
        <end position="1066"/>
    </location>
</feature>
<feature type="compositionally biased region" description="Basic and acidic residues" evidence="9">
    <location>
        <begin position="788"/>
        <end position="799"/>
    </location>
</feature>
<gene>
    <name evidence="12" type="ORF">GFSPODELE1_LOCUS232</name>
</gene>
<feature type="region of interest" description="Disordered" evidence="9">
    <location>
        <begin position="1132"/>
        <end position="1153"/>
    </location>
</feature>
<dbReference type="PROSITE" id="PS51847">
    <property type="entry name" value="SMP"/>
    <property type="match status" value="1"/>
</dbReference>
<evidence type="ECO:0000256" key="10">
    <source>
        <dbReference type="SAM" id="Phobius"/>
    </source>
</evidence>